<evidence type="ECO:0000313" key="1">
    <source>
        <dbReference type="EMBL" id="WLR41774.1"/>
    </source>
</evidence>
<dbReference type="PANTHER" id="PTHR30032:SF8">
    <property type="entry name" value="GERMINATION-SPECIFIC N-ACETYLMURAMOYL-L-ALANINE AMIDASE"/>
    <property type="match status" value="1"/>
</dbReference>
<dbReference type="RefSeq" id="WP_306019632.1">
    <property type="nucleotide sequence ID" value="NZ_CP129013.1"/>
</dbReference>
<dbReference type="InterPro" id="IPR007253">
    <property type="entry name" value="Cell_wall-bd_2"/>
</dbReference>
<keyword evidence="2" id="KW-1185">Reference proteome</keyword>
<protein>
    <submittedName>
        <fullName evidence="1">Cell wall-binding repeat-containing protein</fullName>
    </submittedName>
</protein>
<sequence>MIVVTAKDKHGNESELSREVYIDTQGPELEISATESVDYEVTETELEIKVKDNFSYFSIYEGDHEVKTTEMDSPEDVLEAGEESVKHSVSLEPGNNTFTVTVTDLGGNTVTQSITIDRALGEDDEPITDEEDPVVELQIDRIKGADRFETSVEISKDGWDTSDIVLLARGDNYADALAGVPLSHKLDAPLLLTESDSLTDVTMDEISRLNASKVIILGGEVAISEDVKASLKDMGISVERIAGQDRYETAQKIAEVILQTEQKQQ</sequence>
<gene>
    <name evidence="1" type="ORF">LC087_13050</name>
</gene>
<accession>A0ABY9JSI4</accession>
<dbReference type="EMBL" id="CP129013">
    <property type="protein sequence ID" value="WLR41774.1"/>
    <property type="molecule type" value="Genomic_DNA"/>
</dbReference>
<dbReference type="Gene3D" id="3.40.50.12090">
    <property type="match status" value="1"/>
</dbReference>
<dbReference type="PANTHER" id="PTHR30032">
    <property type="entry name" value="N-ACETYLMURAMOYL-L-ALANINE AMIDASE-RELATED"/>
    <property type="match status" value="1"/>
</dbReference>
<dbReference type="Proteomes" id="UP001197974">
    <property type="component" value="Chromosome"/>
</dbReference>
<dbReference type="InterPro" id="IPR051922">
    <property type="entry name" value="Bact_Sporulation_Assoc"/>
</dbReference>
<name>A0ABY9JSI4_9BACI</name>
<evidence type="ECO:0000313" key="2">
    <source>
        <dbReference type="Proteomes" id="UP001197974"/>
    </source>
</evidence>
<reference evidence="1 2" key="1">
    <citation type="submission" date="2023-06" db="EMBL/GenBank/DDBJ databases">
        <title>Five Gram-positive bacteria isolated from mangrove sediments in Shenzhen, Guangdong, China.</title>
        <authorList>
            <person name="Yu S."/>
            <person name="Zheng W."/>
            <person name="Huang Y."/>
        </authorList>
    </citation>
    <scope>NUCLEOTIDE SEQUENCE [LARGE SCALE GENOMIC DNA]</scope>
    <source>
        <strain evidence="1 2">SaN35-3</strain>
    </source>
</reference>
<organism evidence="1 2">
    <name type="scientific">Bacillus carboniphilus</name>
    <dbReference type="NCBI Taxonomy" id="86663"/>
    <lineage>
        <taxon>Bacteria</taxon>
        <taxon>Bacillati</taxon>
        <taxon>Bacillota</taxon>
        <taxon>Bacilli</taxon>
        <taxon>Bacillales</taxon>
        <taxon>Bacillaceae</taxon>
        <taxon>Bacillus</taxon>
    </lineage>
</organism>
<proteinExistence type="predicted"/>
<dbReference type="Pfam" id="PF04122">
    <property type="entry name" value="CW_binding_2"/>
    <property type="match status" value="1"/>
</dbReference>